<dbReference type="RefSeq" id="WP_177720161.1">
    <property type="nucleotide sequence ID" value="NZ_JACRSQ010000001.1"/>
</dbReference>
<accession>A0A926HZE9</accession>
<proteinExistence type="inferred from homology"/>
<evidence type="ECO:0000313" key="8">
    <source>
        <dbReference type="Proteomes" id="UP000657006"/>
    </source>
</evidence>
<evidence type="ECO:0000313" key="7">
    <source>
        <dbReference type="EMBL" id="MBC8542074.1"/>
    </source>
</evidence>
<keyword evidence="4 6" id="KW-1133">Transmembrane helix</keyword>
<evidence type="ECO:0000256" key="2">
    <source>
        <dbReference type="ARBA" id="ARBA00009142"/>
    </source>
</evidence>
<comment type="caution">
    <text evidence="7">The sequence shown here is derived from an EMBL/GenBank/DDBJ whole genome shotgun (WGS) entry which is preliminary data.</text>
</comment>
<evidence type="ECO:0000256" key="4">
    <source>
        <dbReference type="ARBA" id="ARBA00022989"/>
    </source>
</evidence>
<dbReference type="PANTHER" id="PTHR43701">
    <property type="entry name" value="MEMBRANE TRANSPORTER PROTEIN MJ0441-RELATED"/>
    <property type="match status" value="1"/>
</dbReference>
<evidence type="ECO:0000256" key="3">
    <source>
        <dbReference type="ARBA" id="ARBA00022692"/>
    </source>
</evidence>
<feature type="transmembrane region" description="Helical" evidence="6">
    <location>
        <begin position="44"/>
        <end position="64"/>
    </location>
</feature>
<keyword evidence="3 6" id="KW-0812">Transmembrane</keyword>
<gene>
    <name evidence="7" type="ORF">H8730_00720</name>
</gene>
<feature type="transmembrane region" description="Helical" evidence="6">
    <location>
        <begin position="98"/>
        <end position="116"/>
    </location>
</feature>
<keyword evidence="6" id="KW-1003">Cell membrane</keyword>
<evidence type="ECO:0000256" key="6">
    <source>
        <dbReference type="RuleBase" id="RU363041"/>
    </source>
</evidence>
<dbReference type="Proteomes" id="UP000657006">
    <property type="component" value="Unassembled WGS sequence"/>
</dbReference>
<protein>
    <recommendedName>
        <fullName evidence="6">Probable membrane transporter protein</fullName>
    </recommendedName>
</protein>
<dbReference type="GO" id="GO:0005886">
    <property type="term" value="C:plasma membrane"/>
    <property type="evidence" value="ECO:0007669"/>
    <property type="project" value="UniProtKB-SubCell"/>
</dbReference>
<keyword evidence="8" id="KW-1185">Reference proteome</keyword>
<reference evidence="7" key="1">
    <citation type="submission" date="2020-08" db="EMBL/GenBank/DDBJ databases">
        <title>Genome public.</title>
        <authorList>
            <person name="Liu C."/>
            <person name="Sun Q."/>
        </authorList>
    </citation>
    <scope>NUCLEOTIDE SEQUENCE</scope>
    <source>
        <strain evidence="7">NSJ-32</strain>
    </source>
</reference>
<evidence type="ECO:0000256" key="1">
    <source>
        <dbReference type="ARBA" id="ARBA00004141"/>
    </source>
</evidence>
<organism evidence="7 8">
    <name type="scientific">Bianquea renquensis</name>
    <dbReference type="NCBI Taxonomy" id="2763661"/>
    <lineage>
        <taxon>Bacteria</taxon>
        <taxon>Bacillati</taxon>
        <taxon>Bacillota</taxon>
        <taxon>Clostridia</taxon>
        <taxon>Eubacteriales</taxon>
        <taxon>Bianqueaceae</taxon>
        <taxon>Bianquea</taxon>
    </lineage>
</organism>
<evidence type="ECO:0000256" key="5">
    <source>
        <dbReference type="ARBA" id="ARBA00023136"/>
    </source>
</evidence>
<comment type="similarity">
    <text evidence="2 6">Belongs to the 4-toluene sulfonate uptake permease (TSUP) (TC 2.A.102) family.</text>
</comment>
<dbReference type="PANTHER" id="PTHR43701:SF2">
    <property type="entry name" value="MEMBRANE TRANSPORTER PROTEIN YJNA-RELATED"/>
    <property type="match status" value="1"/>
</dbReference>
<name>A0A926HZE9_9FIRM</name>
<keyword evidence="5 6" id="KW-0472">Membrane</keyword>
<dbReference type="InterPro" id="IPR051598">
    <property type="entry name" value="TSUP/Inactive_protease-like"/>
</dbReference>
<dbReference type="InterPro" id="IPR002781">
    <property type="entry name" value="TM_pro_TauE-like"/>
</dbReference>
<dbReference type="AlphaFoldDB" id="A0A926HZE9"/>
<feature type="transmembrane region" description="Helical" evidence="6">
    <location>
        <begin position="71"/>
        <end position="92"/>
    </location>
</feature>
<sequence length="117" mass="12529">MSEKWKSLLLGGIAGIVNGLLGSGGGTILVPFMERSLKVEEHEAHATAIAVILPLCVISSFFYIGKGVMDWGVFWWVAAGGVVGGLAGAKWLNKVSDRWLHIIFGGFMVISAVRMIL</sequence>
<feature type="transmembrane region" description="Helical" evidence="6">
    <location>
        <begin position="7"/>
        <end position="32"/>
    </location>
</feature>
<dbReference type="Pfam" id="PF01925">
    <property type="entry name" value="TauE"/>
    <property type="match status" value="1"/>
</dbReference>
<comment type="subcellular location">
    <subcellularLocation>
        <location evidence="6">Cell membrane</location>
        <topology evidence="6">Multi-pass membrane protein</topology>
    </subcellularLocation>
    <subcellularLocation>
        <location evidence="1">Membrane</location>
        <topology evidence="1">Multi-pass membrane protein</topology>
    </subcellularLocation>
</comment>
<dbReference type="EMBL" id="JACRSQ010000001">
    <property type="protein sequence ID" value="MBC8542074.1"/>
    <property type="molecule type" value="Genomic_DNA"/>
</dbReference>